<dbReference type="InterPro" id="IPR028992">
    <property type="entry name" value="Hedgehog/Intein_dom"/>
</dbReference>
<dbReference type="RefSeq" id="WP_054539189.1">
    <property type="nucleotide sequence ID" value="NZ_JACIEQ010000004.1"/>
</dbReference>
<feature type="region of interest" description="Disordered" evidence="1">
    <location>
        <begin position="1"/>
        <end position="23"/>
    </location>
</feature>
<dbReference type="Pfam" id="PF13403">
    <property type="entry name" value="Hint_2"/>
    <property type="match status" value="1"/>
</dbReference>
<comment type="caution">
    <text evidence="3">The sequence shown here is derived from an EMBL/GenBank/DDBJ whole genome shotgun (WGS) entry which is preliminary data.</text>
</comment>
<feature type="domain" description="Hedgehog/Intein (Hint)" evidence="2">
    <location>
        <begin position="138"/>
        <end position="282"/>
    </location>
</feature>
<accession>A0A840CAW3</accession>
<dbReference type="InterPro" id="IPR036844">
    <property type="entry name" value="Hint_dom_sf"/>
</dbReference>
<evidence type="ECO:0000259" key="2">
    <source>
        <dbReference type="Pfam" id="PF13403"/>
    </source>
</evidence>
<dbReference type="AlphaFoldDB" id="A0A840CAW3"/>
<protein>
    <recommendedName>
        <fullName evidence="2">Hedgehog/Intein (Hint) domain-containing protein</fullName>
    </recommendedName>
</protein>
<proteinExistence type="predicted"/>
<organism evidence="3 4">
    <name type="scientific">Actibacterium naphthalenivorans</name>
    <dbReference type="NCBI Taxonomy" id="1614693"/>
    <lineage>
        <taxon>Bacteria</taxon>
        <taxon>Pseudomonadati</taxon>
        <taxon>Pseudomonadota</taxon>
        <taxon>Alphaproteobacteria</taxon>
        <taxon>Rhodobacterales</taxon>
        <taxon>Roseobacteraceae</taxon>
        <taxon>Actibacterium</taxon>
    </lineage>
</organism>
<evidence type="ECO:0000313" key="4">
    <source>
        <dbReference type="Proteomes" id="UP000585681"/>
    </source>
</evidence>
<name>A0A840CAW3_9RHOB</name>
<sequence length="334" mass="36599">MANPTFFARGDSSKANNASLNAQGTNKTPVAQLEFQSQAGDFVLDYNGGLPDPDTTVLVDGVPMSFTVEFSGDLPDTNKLSDVNGEDLRGEPITVITTDDGQRYFFLTGTPASAATMNAFPNGAHPIANLDTTTDILICFAGGTLIDTPDGERRVEVLKAGDLILNNLGRAVPLIWVARRTLSAAELEQAPQFRPICIPRNAFGHRRPHSDLYVSPQHRVLVRSWRNTLHFGEPEVLVPAKYLLGESARQACPDGGVTYYHLLLEDHDIVLSNGLETESYQPSLPALNGLAAEARLDFFAEIPKRWRRRLCRRSDAFYSVKSYEARLLAAARAA</sequence>
<dbReference type="SUPFAM" id="SSF51294">
    <property type="entry name" value="Hedgehog/intein (Hint) domain"/>
    <property type="match status" value="1"/>
</dbReference>
<evidence type="ECO:0000256" key="1">
    <source>
        <dbReference type="SAM" id="MobiDB-lite"/>
    </source>
</evidence>
<feature type="compositionally biased region" description="Polar residues" evidence="1">
    <location>
        <begin position="13"/>
        <end position="23"/>
    </location>
</feature>
<reference evidence="3" key="1">
    <citation type="submission" date="2020-08" db="EMBL/GenBank/DDBJ databases">
        <title>Genomic Encyclopedia of Type Strains, Phase IV (KMG-IV): sequencing the most valuable type-strain genomes for metagenomic binning, comparative biology and taxonomic classification.</title>
        <authorList>
            <person name="Goeker M."/>
        </authorList>
    </citation>
    <scope>NUCLEOTIDE SEQUENCE [LARGE SCALE GENOMIC DNA]</scope>
    <source>
        <strain evidence="3">DSM 105040</strain>
    </source>
</reference>
<evidence type="ECO:0000313" key="3">
    <source>
        <dbReference type="EMBL" id="MBB4023204.1"/>
    </source>
</evidence>
<keyword evidence="4" id="KW-1185">Reference proteome</keyword>
<gene>
    <name evidence="3" type="ORF">GGR17_003026</name>
</gene>
<dbReference type="Proteomes" id="UP000585681">
    <property type="component" value="Unassembled WGS sequence"/>
</dbReference>
<dbReference type="EMBL" id="JACIEQ010000004">
    <property type="protein sequence ID" value="MBB4023204.1"/>
    <property type="molecule type" value="Genomic_DNA"/>
</dbReference>